<dbReference type="Pfam" id="PF07587">
    <property type="entry name" value="PSD1"/>
    <property type="match status" value="1"/>
</dbReference>
<dbReference type="EMBL" id="SJPN01000016">
    <property type="protein sequence ID" value="TWT91520.1"/>
    <property type="molecule type" value="Genomic_DNA"/>
</dbReference>
<dbReference type="InterPro" id="IPR011444">
    <property type="entry name" value="DUF1549"/>
</dbReference>
<name>A0A5C5ZWI4_9BACT</name>
<feature type="domain" description="DUF1553" evidence="3">
    <location>
        <begin position="481"/>
        <end position="710"/>
    </location>
</feature>
<evidence type="ECO:0000259" key="2">
    <source>
        <dbReference type="Pfam" id="PF07583"/>
    </source>
</evidence>
<evidence type="ECO:0000256" key="1">
    <source>
        <dbReference type="SAM" id="SignalP"/>
    </source>
</evidence>
<reference evidence="4 5" key="1">
    <citation type="submission" date="2019-02" db="EMBL/GenBank/DDBJ databases">
        <title>Deep-cultivation of Planctomycetes and their phenomic and genomic characterization uncovers novel biology.</title>
        <authorList>
            <person name="Wiegand S."/>
            <person name="Jogler M."/>
            <person name="Boedeker C."/>
            <person name="Pinto D."/>
            <person name="Vollmers J."/>
            <person name="Rivas-Marin E."/>
            <person name="Kohn T."/>
            <person name="Peeters S.H."/>
            <person name="Heuer A."/>
            <person name="Rast P."/>
            <person name="Oberbeckmann S."/>
            <person name="Bunk B."/>
            <person name="Jeske O."/>
            <person name="Meyerdierks A."/>
            <person name="Storesund J.E."/>
            <person name="Kallscheuer N."/>
            <person name="Luecker S."/>
            <person name="Lage O.M."/>
            <person name="Pohl T."/>
            <person name="Merkel B.J."/>
            <person name="Hornburger P."/>
            <person name="Mueller R.-W."/>
            <person name="Bruemmer F."/>
            <person name="Labrenz M."/>
            <person name="Spormann A.M."/>
            <person name="Op Den Camp H."/>
            <person name="Overmann J."/>
            <person name="Amann R."/>
            <person name="Jetten M.S.M."/>
            <person name="Mascher T."/>
            <person name="Medema M.H."/>
            <person name="Devos D.P."/>
            <person name="Kaster A.-K."/>
            <person name="Ovreas L."/>
            <person name="Rohde M."/>
            <person name="Galperin M.Y."/>
            <person name="Jogler C."/>
        </authorList>
    </citation>
    <scope>NUCLEOTIDE SEQUENCE [LARGE SCALE GENOMIC DNA]</scope>
    <source>
        <strain evidence="4 5">Pla52n</strain>
    </source>
</reference>
<feature type="signal peptide" evidence="1">
    <location>
        <begin position="1"/>
        <end position="27"/>
    </location>
</feature>
<dbReference type="PANTHER" id="PTHR35889:SF3">
    <property type="entry name" value="F-BOX DOMAIN-CONTAINING PROTEIN"/>
    <property type="match status" value="1"/>
</dbReference>
<dbReference type="PANTHER" id="PTHR35889">
    <property type="entry name" value="CYCLOINULO-OLIGOSACCHARIDE FRUCTANOTRANSFERASE-RELATED"/>
    <property type="match status" value="1"/>
</dbReference>
<proteinExistence type="predicted"/>
<organism evidence="4 5">
    <name type="scientific">Stieleria varia</name>
    <dbReference type="NCBI Taxonomy" id="2528005"/>
    <lineage>
        <taxon>Bacteria</taxon>
        <taxon>Pseudomonadati</taxon>
        <taxon>Planctomycetota</taxon>
        <taxon>Planctomycetia</taxon>
        <taxon>Pirellulales</taxon>
        <taxon>Pirellulaceae</taxon>
        <taxon>Stieleria</taxon>
    </lineage>
</organism>
<dbReference type="InterPro" id="IPR022655">
    <property type="entry name" value="DUF1553"/>
</dbReference>
<keyword evidence="5" id="KW-1185">Reference proteome</keyword>
<dbReference type="Proteomes" id="UP000320176">
    <property type="component" value="Unassembled WGS sequence"/>
</dbReference>
<evidence type="ECO:0008006" key="6">
    <source>
        <dbReference type="Google" id="ProtNLM"/>
    </source>
</evidence>
<evidence type="ECO:0000259" key="3">
    <source>
        <dbReference type="Pfam" id="PF07587"/>
    </source>
</evidence>
<accession>A0A5C5ZWI4</accession>
<sequence precursor="true">MKSRFIVLMLVASSLVVSGWCCRAVRAASPEFTVDVMPVISKAGCNLGTCHGNLNGKGGLKLSLRGQDPEFDYHSLVVSARGRRVNLAAPEQSLILQKATGNVAHRGGIRIDTGSDAYALLIRWIADGASAPSPEAIKLTQLRVTPTEAIVVEPDDQVRVHVEALFSDGSLRDVTDTACYELSNLNAEVDAHGVVSRLKYGETTLIVRYLHLQLPVSIAFTEKRQDFVWDDPDSFNEIDDHVFAKLKRLRINPSPLCDDSTFVRRAYLDAIGRLPLAAESREFVADPDPDKRDQLIDSLLARPEFADYWALKWADVLRAEEKVLDTQGVQVFHEWIRDGLASGRPIDQFVRELVTGTGSTFNDPAANYYRANRDPSTRGETTARLFLGTRLQCAKCHNHPFDRWTQDDYYEWSSLFSQLDYEIGENKRQDGLDKNEFAGDQTVMVSKQKEVRNPTTNEVAPPKFLGGDILPDEAKGDRLSALADWLTSPENELFVQSQANFIWYQLMGLGIVDPIDDFRLTNPPSNPELMQFVSHELVRGGFDVRHLVATIMKSRAYQLSAEPNESNVNDQTCYSRAYVRRLPAEVLLDMQGDVLGASAGFLGYPDGTRAVEIPGVLSKQARKKPLGSGDRFLKTFGKPDRIMACDCERSNETTLKQVFALIGEGLNERITAPENRLATLAESSMTDVEVVQELYWSALSRPPNASEESASLGVISASSGNRRVAIEDIAWALLNAKEFLFRR</sequence>
<feature type="domain" description="DUF1549" evidence="2">
    <location>
        <begin position="237"/>
        <end position="420"/>
    </location>
</feature>
<protein>
    <recommendedName>
        <fullName evidence="6">Bacterial Ig-like domain (Group 2)</fullName>
    </recommendedName>
</protein>
<dbReference type="RefSeq" id="WP_146523502.1">
    <property type="nucleotide sequence ID" value="NZ_CP151726.1"/>
</dbReference>
<keyword evidence="1" id="KW-0732">Signal</keyword>
<dbReference type="Pfam" id="PF07583">
    <property type="entry name" value="PSCyt2"/>
    <property type="match status" value="1"/>
</dbReference>
<evidence type="ECO:0000313" key="4">
    <source>
        <dbReference type="EMBL" id="TWT91520.1"/>
    </source>
</evidence>
<dbReference type="AlphaFoldDB" id="A0A5C5ZWI4"/>
<evidence type="ECO:0000313" key="5">
    <source>
        <dbReference type="Proteomes" id="UP000320176"/>
    </source>
</evidence>
<dbReference type="Gene3D" id="2.60.40.1080">
    <property type="match status" value="1"/>
</dbReference>
<comment type="caution">
    <text evidence="4">The sequence shown here is derived from an EMBL/GenBank/DDBJ whole genome shotgun (WGS) entry which is preliminary data.</text>
</comment>
<dbReference type="OrthoDB" id="289126at2"/>
<feature type="chain" id="PRO_5022735570" description="Bacterial Ig-like domain (Group 2)" evidence="1">
    <location>
        <begin position="28"/>
        <end position="743"/>
    </location>
</feature>
<gene>
    <name evidence="4" type="ORF">Pla52n_66110</name>
</gene>